<keyword evidence="1" id="KW-0732">Signal</keyword>
<comment type="caution">
    <text evidence="2">The sequence shown here is derived from an EMBL/GenBank/DDBJ whole genome shotgun (WGS) entry which is preliminary data.</text>
</comment>
<name>A0A7J6M2C2_PEROL</name>
<dbReference type="OrthoDB" id="10288146at2759"/>
<dbReference type="EMBL" id="JABAHT010000090">
    <property type="protein sequence ID" value="KAF4665615.1"/>
    <property type="molecule type" value="Genomic_DNA"/>
</dbReference>
<feature type="signal peptide" evidence="1">
    <location>
        <begin position="1"/>
        <end position="20"/>
    </location>
</feature>
<organism evidence="2 3">
    <name type="scientific">Perkinsus olseni</name>
    <name type="common">Perkinsus atlanticus</name>
    <dbReference type="NCBI Taxonomy" id="32597"/>
    <lineage>
        <taxon>Eukaryota</taxon>
        <taxon>Sar</taxon>
        <taxon>Alveolata</taxon>
        <taxon>Perkinsozoa</taxon>
        <taxon>Perkinsea</taxon>
        <taxon>Perkinsida</taxon>
        <taxon>Perkinsidae</taxon>
        <taxon>Perkinsus</taxon>
    </lineage>
</organism>
<protein>
    <submittedName>
        <fullName evidence="2">Uncharacterized protein</fullName>
    </submittedName>
</protein>
<feature type="chain" id="PRO_5029873400" evidence="1">
    <location>
        <begin position="21"/>
        <end position="113"/>
    </location>
</feature>
<dbReference type="AlphaFoldDB" id="A0A7J6M2C2"/>
<dbReference type="Proteomes" id="UP000570595">
    <property type="component" value="Unassembled WGS sequence"/>
</dbReference>
<gene>
    <name evidence="2" type="ORF">FOZ61_010728</name>
</gene>
<evidence type="ECO:0000313" key="3">
    <source>
        <dbReference type="Proteomes" id="UP000570595"/>
    </source>
</evidence>
<sequence length="113" mass="12401">MPSFLTILSAAVVLIGVADGRIRHPKGLFIPDPRQPAPYMDGSFRFEDDELRFDIHVVIYECHIDVDGVGYEMLGSDAVIIKVSQPLADAIAACPQLQRGFWAAPFIQSACLV</sequence>
<proteinExistence type="predicted"/>
<evidence type="ECO:0000313" key="2">
    <source>
        <dbReference type="EMBL" id="KAF4665615.1"/>
    </source>
</evidence>
<evidence type="ECO:0000256" key="1">
    <source>
        <dbReference type="SAM" id="SignalP"/>
    </source>
</evidence>
<accession>A0A7J6M2C2</accession>
<reference evidence="2 3" key="1">
    <citation type="submission" date="2020-04" db="EMBL/GenBank/DDBJ databases">
        <title>Perkinsus olseni comparative genomics.</title>
        <authorList>
            <person name="Bogema D.R."/>
        </authorList>
    </citation>
    <scope>NUCLEOTIDE SEQUENCE [LARGE SCALE GENOMIC DNA]</scope>
    <source>
        <strain evidence="2">ATCC PRA-179</strain>
    </source>
</reference>